<dbReference type="AlphaFoldDB" id="A0A917LY12"/>
<dbReference type="PANTHER" id="PTHR43077">
    <property type="entry name" value="TRANSPORT PERMEASE YVFS-RELATED"/>
    <property type="match status" value="1"/>
</dbReference>
<feature type="transmembrane region" description="Helical" evidence="6">
    <location>
        <begin position="678"/>
        <end position="699"/>
    </location>
</feature>
<dbReference type="InterPro" id="IPR017501">
    <property type="entry name" value="Phage_infect_YhgE_C"/>
</dbReference>
<protein>
    <submittedName>
        <fullName evidence="8">Phage infection protein</fullName>
    </submittedName>
</protein>
<dbReference type="GO" id="GO:0016020">
    <property type="term" value="C:membrane"/>
    <property type="evidence" value="ECO:0007669"/>
    <property type="project" value="UniProtKB-SubCell"/>
</dbReference>
<dbReference type="NCBIfam" id="TIGR03062">
    <property type="entry name" value="pip_yhgE_Cterm"/>
    <property type="match status" value="1"/>
</dbReference>
<evidence type="ECO:0000256" key="3">
    <source>
        <dbReference type="ARBA" id="ARBA00022989"/>
    </source>
</evidence>
<dbReference type="PANTHER" id="PTHR43077:SF10">
    <property type="entry name" value="TRANSPORT PERMEASE PROTEIN"/>
    <property type="match status" value="1"/>
</dbReference>
<feature type="transmembrane region" description="Helical" evidence="6">
    <location>
        <begin position="561"/>
        <end position="586"/>
    </location>
</feature>
<feature type="domain" description="ABC-2 type transporter transmembrane" evidence="7">
    <location>
        <begin position="22"/>
        <end position="162"/>
    </location>
</feature>
<keyword evidence="9" id="KW-1185">Reference proteome</keyword>
<dbReference type="RefSeq" id="WP_188888974.1">
    <property type="nucleotide sequence ID" value="NZ_BMHY01000003.1"/>
</dbReference>
<sequence length="717" mass="76920">MKSIFRLYARDLSGIVRNWAAIITLLGLICLPSLYAWFNIEASWDPYGNTSGLAVAVANNDEGATLRGTPLNAGAEVIDSLKSNHKIGWVFVDEKQALKGVKHGDYYASIVIPANFSAKIATVLNDKPEQSAIEYYVNEKINAVSPKIAASGANGIIQEIRNTFIKTANGAIFSLLNEVGLELEQERPTIENTRDLVLKLEKLFPEINAAVNTASTDAGKAETIVAKAQAALPDAVKLVKDGQQLSGKLGVLLTDSAKALAQAAPSIKQDLQLLSQTAKAAVDLADALKNGELDPEEAKTALNAIAGKLATAERVAGSAASLFGQLADTTGSSRLASVGSKLKQAQSRFAQAKTTVTQIAQAIDRGEEPAAQLVTKLHDAAAEASSLLDGILAKYDSEIVPGIEQGLAKAQSAAQKANSVLKQTAADMPDVEKILKDAAKGLTFGKEALVEIKKRMPNAEQKIKGLADRIRQLEKEGSLDEVIELLRNNAQRESAFFAEPVVLNENRLYPIPNYGSAMSPFFSTLSIWVGALLLVSLLSADPHPAEGESLKSYQIYFGRYLTFLTIALLQSVLITTGDIWVLGTYVVDKLAFILFGLLISVVFMVIVYTLVSVFGNVGKALAIVLLVLQLAGSGGTFPIQVTPPFFQAIHPYLPFTYAISIMREAVGGILWDIVWRDLFWLGVIAGIALVIGLALKKVINRASAGFLRKVKESDLIH</sequence>
<dbReference type="Gene3D" id="3.40.1710.10">
    <property type="entry name" value="abc type-2 transporter like domain"/>
    <property type="match status" value="1"/>
</dbReference>
<keyword evidence="5" id="KW-0175">Coiled coil</keyword>
<evidence type="ECO:0000256" key="2">
    <source>
        <dbReference type="ARBA" id="ARBA00022692"/>
    </source>
</evidence>
<comment type="subcellular location">
    <subcellularLocation>
        <location evidence="1">Membrane</location>
        <topology evidence="1">Multi-pass membrane protein</topology>
    </subcellularLocation>
</comment>
<reference evidence="8 9" key="1">
    <citation type="journal article" date="2014" name="Int. J. Syst. Evol. Microbiol.">
        <title>Complete genome sequence of Corynebacterium casei LMG S-19264T (=DSM 44701T), isolated from a smear-ripened cheese.</title>
        <authorList>
            <consortium name="US DOE Joint Genome Institute (JGI-PGF)"/>
            <person name="Walter F."/>
            <person name="Albersmeier A."/>
            <person name="Kalinowski J."/>
            <person name="Ruckert C."/>
        </authorList>
    </citation>
    <scope>NUCLEOTIDE SEQUENCE [LARGE SCALE GENOMIC DNA]</scope>
    <source>
        <strain evidence="8 9">CGMCC 1.15286</strain>
    </source>
</reference>
<name>A0A917LY12_9BACL</name>
<evidence type="ECO:0000256" key="1">
    <source>
        <dbReference type="ARBA" id="ARBA00004141"/>
    </source>
</evidence>
<keyword evidence="2 6" id="KW-0812">Transmembrane</keyword>
<dbReference type="InterPro" id="IPR051328">
    <property type="entry name" value="T7SS_ABC-Transporter"/>
</dbReference>
<feature type="transmembrane region" description="Helical" evidence="6">
    <location>
        <begin position="20"/>
        <end position="38"/>
    </location>
</feature>
<dbReference type="GO" id="GO:0140359">
    <property type="term" value="F:ABC-type transporter activity"/>
    <property type="evidence" value="ECO:0007669"/>
    <property type="project" value="InterPro"/>
</dbReference>
<comment type="caution">
    <text evidence="8">The sequence shown here is derived from an EMBL/GenBank/DDBJ whole genome shotgun (WGS) entry which is preliminary data.</text>
</comment>
<feature type="transmembrane region" description="Helical" evidence="6">
    <location>
        <begin position="621"/>
        <end position="641"/>
    </location>
</feature>
<feature type="domain" description="ABC-2 type transporter transmembrane" evidence="7">
    <location>
        <begin position="512"/>
        <end position="693"/>
    </location>
</feature>
<dbReference type="InterPro" id="IPR017500">
    <property type="entry name" value="Phage_infect_YhgE_N"/>
</dbReference>
<evidence type="ECO:0000256" key="6">
    <source>
        <dbReference type="SAM" id="Phobius"/>
    </source>
</evidence>
<dbReference type="NCBIfam" id="TIGR03061">
    <property type="entry name" value="pip_yhgE_Nterm"/>
    <property type="match status" value="1"/>
</dbReference>
<feature type="transmembrane region" description="Helical" evidence="6">
    <location>
        <begin position="592"/>
        <end position="614"/>
    </location>
</feature>
<evidence type="ECO:0000259" key="7">
    <source>
        <dbReference type="Pfam" id="PF12698"/>
    </source>
</evidence>
<evidence type="ECO:0000313" key="8">
    <source>
        <dbReference type="EMBL" id="GGG66365.1"/>
    </source>
</evidence>
<gene>
    <name evidence="8" type="ORF">GCM10010918_21000</name>
</gene>
<dbReference type="EMBL" id="BMHY01000003">
    <property type="protein sequence ID" value="GGG66365.1"/>
    <property type="molecule type" value="Genomic_DNA"/>
</dbReference>
<organism evidence="8 9">
    <name type="scientific">Paenibacillus radicis</name>
    <name type="common">ex Gao et al. 2016</name>
    <dbReference type="NCBI Taxonomy" id="1737354"/>
    <lineage>
        <taxon>Bacteria</taxon>
        <taxon>Bacillati</taxon>
        <taxon>Bacillota</taxon>
        <taxon>Bacilli</taxon>
        <taxon>Bacillales</taxon>
        <taxon>Paenibacillaceae</taxon>
        <taxon>Paenibacillus</taxon>
    </lineage>
</organism>
<feature type="coiled-coil region" evidence="5">
    <location>
        <begin position="449"/>
        <end position="476"/>
    </location>
</feature>
<dbReference type="Proteomes" id="UP000600247">
    <property type="component" value="Unassembled WGS sequence"/>
</dbReference>
<feature type="transmembrane region" description="Helical" evidence="6">
    <location>
        <begin position="521"/>
        <end position="540"/>
    </location>
</feature>
<dbReference type="InterPro" id="IPR013525">
    <property type="entry name" value="ABC2_TM"/>
</dbReference>
<proteinExistence type="predicted"/>
<evidence type="ECO:0000256" key="4">
    <source>
        <dbReference type="ARBA" id="ARBA00023136"/>
    </source>
</evidence>
<dbReference type="Pfam" id="PF12698">
    <property type="entry name" value="ABC2_membrane_3"/>
    <property type="match status" value="2"/>
</dbReference>
<accession>A0A917LY12</accession>
<evidence type="ECO:0000313" key="9">
    <source>
        <dbReference type="Proteomes" id="UP000600247"/>
    </source>
</evidence>
<keyword evidence="4 6" id="KW-0472">Membrane</keyword>
<evidence type="ECO:0000256" key="5">
    <source>
        <dbReference type="SAM" id="Coils"/>
    </source>
</evidence>
<keyword evidence="3 6" id="KW-1133">Transmembrane helix</keyword>